<reference evidence="2 3" key="1">
    <citation type="submission" date="2016-10" db="EMBL/GenBank/DDBJ databases">
        <authorList>
            <person name="de Groot N.N."/>
        </authorList>
    </citation>
    <scope>NUCLEOTIDE SEQUENCE [LARGE SCALE GENOMIC DNA]</scope>
    <source>
        <strain evidence="2 3">DSM 12271</strain>
    </source>
</reference>
<sequence length="221" mass="25870">MVPLTTESLWMLAIPISIILYIITCIFIGIWVYRDCKNKSVSIKWVYISAFVPFFIGFAIYILIKNHTKSEKFNLHYSPKTQKIFMYLIILLVTINIGCLFLSHYSISEMMNWDVSKESKNLNENQDDSNYELNFDYWNLHYQVELSYDSDNKIDLQYSIHTEKGSIDAKIIDEKGNTLEKLPTNTDGYVSVSLEKNKKYFIDLKGKKAENGYINISWFLS</sequence>
<feature type="transmembrane region" description="Helical" evidence="1">
    <location>
        <begin position="45"/>
        <end position="64"/>
    </location>
</feature>
<dbReference type="RefSeq" id="WP_090043273.1">
    <property type="nucleotide sequence ID" value="NZ_FOKI01000074.1"/>
</dbReference>
<dbReference type="EMBL" id="FOKI01000074">
    <property type="protein sequence ID" value="SFB46247.1"/>
    <property type="molecule type" value="Genomic_DNA"/>
</dbReference>
<evidence type="ECO:0000313" key="2">
    <source>
        <dbReference type="EMBL" id="SFB46247.1"/>
    </source>
</evidence>
<dbReference type="Proteomes" id="UP000198619">
    <property type="component" value="Unassembled WGS sequence"/>
</dbReference>
<protein>
    <recommendedName>
        <fullName evidence="4">Phospholipase_D-nuclease N-terminal</fullName>
    </recommendedName>
</protein>
<keyword evidence="1" id="KW-0472">Membrane</keyword>
<proteinExistence type="predicted"/>
<evidence type="ECO:0008006" key="4">
    <source>
        <dbReference type="Google" id="ProtNLM"/>
    </source>
</evidence>
<keyword evidence="1" id="KW-1133">Transmembrane helix</keyword>
<keyword evidence="1" id="KW-0812">Transmembrane</keyword>
<organism evidence="2 3">
    <name type="scientific">Clostridium frigidicarnis</name>
    <dbReference type="NCBI Taxonomy" id="84698"/>
    <lineage>
        <taxon>Bacteria</taxon>
        <taxon>Bacillati</taxon>
        <taxon>Bacillota</taxon>
        <taxon>Clostridia</taxon>
        <taxon>Eubacteriales</taxon>
        <taxon>Clostridiaceae</taxon>
        <taxon>Clostridium</taxon>
    </lineage>
</organism>
<evidence type="ECO:0000256" key="1">
    <source>
        <dbReference type="SAM" id="Phobius"/>
    </source>
</evidence>
<feature type="transmembrane region" description="Helical" evidence="1">
    <location>
        <begin position="12"/>
        <end position="33"/>
    </location>
</feature>
<gene>
    <name evidence="2" type="ORF">SAMN04488528_10741</name>
</gene>
<name>A0A1I1B854_9CLOT</name>
<evidence type="ECO:0000313" key="3">
    <source>
        <dbReference type="Proteomes" id="UP000198619"/>
    </source>
</evidence>
<feature type="transmembrane region" description="Helical" evidence="1">
    <location>
        <begin position="84"/>
        <end position="107"/>
    </location>
</feature>
<keyword evidence="3" id="KW-1185">Reference proteome</keyword>
<accession>A0A1I1B854</accession>
<dbReference type="AlphaFoldDB" id="A0A1I1B854"/>